<accession>A0ABS7L896</accession>
<dbReference type="PANTHER" id="PTHR45947:SF3">
    <property type="entry name" value="SULFOQUINOVOSYL TRANSFERASE SQD2"/>
    <property type="match status" value="1"/>
</dbReference>
<name>A0ABS7L896_9FIRM</name>
<evidence type="ECO:0000259" key="2">
    <source>
        <dbReference type="Pfam" id="PF13477"/>
    </source>
</evidence>
<dbReference type="SUPFAM" id="SSF53756">
    <property type="entry name" value="UDP-Glycosyltransferase/glycogen phosphorylase"/>
    <property type="match status" value="1"/>
</dbReference>
<keyword evidence="4" id="KW-1185">Reference proteome</keyword>
<comment type="caution">
    <text evidence="3">The sequence shown here is derived from an EMBL/GenBank/DDBJ whole genome shotgun (WGS) entry which is preliminary data.</text>
</comment>
<gene>
    <name evidence="3" type="ORF">FLB61_09545</name>
</gene>
<dbReference type="InterPro" id="IPR001296">
    <property type="entry name" value="Glyco_trans_1"/>
</dbReference>
<dbReference type="Gene3D" id="3.40.50.2000">
    <property type="entry name" value="Glycogen Phosphorylase B"/>
    <property type="match status" value="2"/>
</dbReference>
<dbReference type="InterPro" id="IPR028098">
    <property type="entry name" value="Glyco_trans_4-like_N"/>
</dbReference>
<reference evidence="3 4" key="1">
    <citation type="journal article" date="2020" name="New Microbes New Infect">
        <title>Sellimonas caecigallum sp. nov., description and genome sequence of a new member of the Sellimonas genus isolated from the cecum of feral chicken.</title>
        <authorList>
            <person name="Wongkuna S."/>
            <person name="Ghimire S."/>
            <person name="Antony L."/>
            <person name="Chankhamhaengdecha S."/>
            <person name="Janvilisri T."/>
            <person name="Scaria J."/>
        </authorList>
    </citation>
    <scope>NUCLEOTIDE SEQUENCE [LARGE SCALE GENOMIC DNA]</scope>
    <source>
        <strain evidence="3 4">SW451</strain>
    </source>
</reference>
<dbReference type="PANTHER" id="PTHR45947">
    <property type="entry name" value="SULFOQUINOVOSYL TRANSFERASE SQD2"/>
    <property type="match status" value="1"/>
</dbReference>
<organism evidence="3 4">
    <name type="scientific">Sellimonas caecigallum</name>
    <dbReference type="NCBI Taxonomy" id="2592333"/>
    <lineage>
        <taxon>Bacteria</taxon>
        <taxon>Bacillati</taxon>
        <taxon>Bacillota</taxon>
        <taxon>Clostridia</taxon>
        <taxon>Lachnospirales</taxon>
        <taxon>Lachnospiraceae</taxon>
        <taxon>Sellimonas</taxon>
    </lineage>
</organism>
<sequence length="374" mass="43156">MKKVLFVATVVRLHINMFHKPFIKWFHDQGWQVDVAANNDYENKAECVIPYCDHFYCLPFERSPFKKGNLDAYFQLKKLLEKENYDIIHCHTPMGSVITRLAAGKTRKRGTKVIYTAHGFHFFKGAPIVNWLIYYPIEKILARRTDLLITMNQEDYKRSQTFKAKRTALVNGVGLDLNKFVVASPEEKQEVRRAFRLNDEDIFAVSVAQLIKRKNHIVLIQAVEKLKNPHFHLFICGDGIQEAELKVKAKELGVEHQIHFLGFRKDVYKISSAADLFLFASLQEGLPVAIMEAMACGLPIVASKVRGNYDLIDQGRGGYLVNPMNVDGFVKAIHKMTENKKRLERMKRYNLKKVQKYSIDAVVEQMAELYRGIM</sequence>
<proteinExistence type="predicted"/>
<protein>
    <submittedName>
        <fullName evidence="3">Glycosyltransferase family 4 protein</fullName>
    </submittedName>
</protein>
<evidence type="ECO:0000313" key="4">
    <source>
        <dbReference type="Proteomes" id="UP000779049"/>
    </source>
</evidence>
<dbReference type="EMBL" id="VIRV01000014">
    <property type="protein sequence ID" value="MBY0759323.1"/>
    <property type="molecule type" value="Genomic_DNA"/>
</dbReference>
<evidence type="ECO:0000259" key="1">
    <source>
        <dbReference type="Pfam" id="PF00534"/>
    </source>
</evidence>
<feature type="domain" description="Glycosyl transferase family 1" evidence="1">
    <location>
        <begin position="188"/>
        <end position="350"/>
    </location>
</feature>
<dbReference type="Pfam" id="PF00534">
    <property type="entry name" value="Glycos_transf_1"/>
    <property type="match status" value="1"/>
</dbReference>
<feature type="domain" description="Glycosyltransferase subfamily 4-like N-terminal" evidence="2">
    <location>
        <begin position="3"/>
        <end position="151"/>
    </location>
</feature>
<evidence type="ECO:0000313" key="3">
    <source>
        <dbReference type="EMBL" id="MBY0759323.1"/>
    </source>
</evidence>
<dbReference type="Pfam" id="PF13477">
    <property type="entry name" value="Glyco_trans_4_2"/>
    <property type="match status" value="1"/>
</dbReference>
<dbReference type="Proteomes" id="UP000779049">
    <property type="component" value="Unassembled WGS sequence"/>
</dbReference>
<dbReference type="InterPro" id="IPR050194">
    <property type="entry name" value="Glycosyltransferase_grp1"/>
</dbReference>
<dbReference type="RefSeq" id="WP_221919988.1">
    <property type="nucleotide sequence ID" value="NZ_CP173660.1"/>
</dbReference>
<dbReference type="CDD" id="cd03808">
    <property type="entry name" value="GT4_CapM-like"/>
    <property type="match status" value="1"/>
</dbReference>